<evidence type="ECO:0000313" key="2">
    <source>
        <dbReference type="Proteomes" id="UP000293360"/>
    </source>
</evidence>
<dbReference type="AlphaFoldDB" id="A0A4Q4SZR6"/>
<protein>
    <recommendedName>
        <fullName evidence="3">Fungal N-terminal domain-containing protein</fullName>
    </recommendedName>
</protein>
<sequence length="639" mass="72378">MQDKQPVTSRIAWKLAQAFTNGRKSAPSEFREVENQLYALNSALKALSDAQNHNAALTANGSSAASLADQDEENARWDTIRIILNNCHETLKHLESFTEKYGIVVGASDISTPRFQRWREDLFKNWKKVMWTKEAGALATLRSQVVTHTNSLNLILGVINNSQTTRIESGVQQTSKILKEIYAWYTDNLKDVEAIPRPHETHQGIDYPQRRSFTDSPIHTFELTVEIDDGQKPLCGCASLKPDGGEEVDDTGTNSQRALLACCCPNETASHRATVEAYGLSHRSFQVRLAGKEMTWLLCHIADRRSNRLVEMRIRGVTAAGESNPHYSFMAPHSTAHILAIGIPQLEERFRQLFPMRRVEDSSQDDTGGELTHVTSNEDDHVLALIGSISRDWVEDVQILLYSVHNNTHSWDTTGDAFRHLDFAEILVYFCEENQGADNDVERTALKFKHDTPISLDKDDLTKVGFLRFHWMNLNQKKANVVIAAEEFHARLEDMREELFILYLNYPRPDETAVLHLQSAQVECEDIFIVDASITIVHDSHGKYRLIIVSRNKCTVLSQVLADDFFSPSTRRPSFASPTWVVQIEGSGIRRIYHRQNGLRFLDFRSTQSNRMFELGCSTVSMNQHAGELITDGMDTSEN</sequence>
<evidence type="ECO:0008006" key="3">
    <source>
        <dbReference type="Google" id="ProtNLM"/>
    </source>
</evidence>
<accession>A0A4Q4SZR6</accession>
<proteinExistence type="predicted"/>
<comment type="caution">
    <text evidence="1">The sequence shown here is derived from an EMBL/GenBank/DDBJ whole genome shotgun (WGS) entry which is preliminary data.</text>
</comment>
<evidence type="ECO:0000313" key="1">
    <source>
        <dbReference type="EMBL" id="RYO90638.1"/>
    </source>
</evidence>
<dbReference type="EMBL" id="QJNU01000654">
    <property type="protein sequence ID" value="RYO90638.1"/>
    <property type="molecule type" value="Genomic_DNA"/>
</dbReference>
<dbReference type="OrthoDB" id="5404564at2759"/>
<dbReference type="Proteomes" id="UP000293360">
    <property type="component" value="Unassembled WGS sequence"/>
</dbReference>
<keyword evidence="2" id="KW-1185">Reference proteome</keyword>
<reference evidence="1 2" key="1">
    <citation type="submission" date="2018-06" db="EMBL/GenBank/DDBJ databases">
        <title>Complete Genomes of Monosporascus.</title>
        <authorList>
            <person name="Robinson A.J."/>
            <person name="Natvig D.O."/>
        </authorList>
    </citation>
    <scope>NUCLEOTIDE SEQUENCE [LARGE SCALE GENOMIC DNA]</scope>
    <source>
        <strain evidence="1 2">CBS 110550</strain>
    </source>
</reference>
<organism evidence="1 2">
    <name type="scientific">Monosporascus ibericus</name>
    <dbReference type="NCBI Taxonomy" id="155417"/>
    <lineage>
        <taxon>Eukaryota</taxon>
        <taxon>Fungi</taxon>
        <taxon>Dikarya</taxon>
        <taxon>Ascomycota</taxon>
        <taxon>Pezizomycotina</taxon>
        <taxon>Sordariomycetes</taxon>
        <taxon>Xylariomycetidae</taxon>
        <taxon>Xylariales</taxon>
        <taxon>Xylariales incertae sedis</taxon>
        <taxon>Monosporascus</taxon>
    </lineage>
</organism>
<dbReference type="PANTHER" id="PTHR38886">
    <property type="entry name" value="SESA DOMAIN-CONTAINING PROTEIN"/>
    <property type="match status" value="1"/>
</dbReference>
<dbReference type="STRING" id="155417.A0A4Q4SZR6"/>
<name>A0A4Q4SZR6_9PEZI</name>
<gene>
    <name evidence="1" type="ORF">DL764_008421</name>
</gene>
<dbReference type="PANTHER" id="PTHR38886:SF1">
    <property type="entry name" value="NACHT-NTPASE AND P-LOOP NTPASES N-TERMINAL DOMAIN-CONTAINING PROTEIN"/>
    <property type="match status" value="1"/>
</dbReference>